<reference evidence="2" key="2">
    <citation type="journal article" date="2023" name="IMA Fungus">
        <title>Comparative genomic study of the Penicillium genus elucidates a diverse pangenome and 15 lateral gene transfer events.</title>
        <authorList>
            <person name="Petersen C."/>
            <person name="Sorensen T."/>
            <person name="Nielsen M.R."/>
            <person name="Sondergaard T.E."/>
            <person name="Sorensen J.L."/>
            <person name="Fitzpatrick D.A."/>
            <person name="Frisvad J.C."/>
            <person name="Nielsen K.L."/>
        </authorList>
    </citation>
    <scope>NUCLEOTIDE SEQUENCE</scope>
    <source>
        <strain evidence="2">IBT 15544</strain>
    </source>
</reference>
<organism evidence="2 3">
    <name type="scientific">Penicillium cinerascens</name>
    <dbReference type="NCBI Taxonomy" id="70096"/>
    <lineage>
        <taxon>Eukaryota</taxon>
        <taxon>Fungi</taxon>
        <taxon>Dikarya</taxon>
        <taxon>Ascomycota</taxon>
        <taxon>Pezizomycotina</taxon>
        <taxon>Eurotiomycetes</taxon>
        <taxon>Eurotiomycetidae</taxon>
        <taxon>Eurotiales</taxon>
        <taxon>Aspergillaceae</taxon>
        <taxon>Penicillium</taxon>
    </lineage>
</organism>
<proteinExistence type="predicted"/>
<dbReference type="GeneID" id="83184599"/>
<reference evidence="2" key="1">
    <citation type="submission" date="2022-12" db="EMBL/GenBank/DDBJ databases">
        <authorList>
            <person name="Petersen C."/>
        </authorList>
    </citation>
    <scope>NUCLEOTIDE SEQUENCE</scope>
    <source>
        <strain evidence="2">IBT 15544</strain>
    </source>
</reference>
<feature type="domain" description="N-acetyltransferase" evidence="1">
    <location>
        <begin position="16"/>
        <end position="188"/>
    </location>
</feature>
<evidence type="ECO:0000259" key="1">
    <source>
        <dbReference type="PROSITE" id="PS51186"/>
    </source>
</evidence>
<dbReference type="PROSITE" id="PS51186">
    <property type="entry name" value="GNAT"/>
    <property type="match status" value="1"/>
</dbReference>
<gene>
    <name evidence="2" type="ORF">N7498_010242</name>
</gene>
<dbReference type="InterPro" id="IPR000182">
    <property type="entry name" value="GNAT_dom"/>
</dbReference>
<dbReference type="EMBL" id="JAPQKR010000016">
    <property type="protein sequence ID" value="KAJ5191257.1"/>
    <property type="molecule type" value="Genomic_DNA"/>
</dbReference>
<dbReference type="Pfam" id="PF13302">
    <property type="entry name" value="Acetyltransf_3"/>
    <property type="match status" value="1"/>
</dbReference>
<dbReference type="SUPFAM" id="SSF55729">
    <property type="entry name" value="Acyl-CoA N-acyltransferases (Nat)"/>
    <property type="match status" value="1"/>
</dbReference>
<dbReference type="Gene3D" id="3.40.630.30">
    <property type="match status" value="1"/>
</dbReference>
<protein>
    <recommendedName>
        <fullName evidence="1">N-acetyltransferase domain-containing protein</fullName>
    </recommendedName>
</protein>
<dbReference type="PANTHER" id="PTHR43415">
    <property type="entry name" value="SPERMIDINE N(1)-ACETYLTRANSFERASE"/>
    <property type="match status" value="1"/>
</dbReference>
<evidence type="ECO:0000313" key="3">
    <source>
        <dbReference type="Proteomes" id="UP001150904"/>
    </source>
</evidence>
<comment type="caution">
    <text evidence="2">The sequence shown here is derived from an EMBL/GenBank/DDBJ whole genome shotgun (WGS) entry which is preliminary data.</text>
</comment>
<dbReference type="GO" id="GO:0016747">
    <property type="term" value="F:acyltransferase activity, transferring groups other than amino-acyl groups"/>
    <property type="evidence" value="ECO:0007669"/>
    <property type="project" value="InterPro"/>
</dbReference>
<evidence type="ECO:0000313" key="2">
    <source>
        <dbReference type="EMBL" id="KAJ5191257.1"/>
    </source>
</evidence>
<keyword evidence="3" id="KW-1185">Reference proteome</keyword>
<dbReference type="InterPro" id="IPR016181">
    <property type="entry name" value="Acyl_CoA_acyltransferase"/>
</dbReference>
<accession>A0A9W9M8R2</accession>
<name>A0A9W9M8R2_9EURO</name>
<dbReference type="OrthoDB" id="64477at2759"/>
<dbReference type="RefSeq" id="XP_058304197.1">
    <property type="nucleotide sequence ID" value="XM_058457298.1"/>
</dbReference>
<dbReference type="PANTHER" id="PTHR43415:SF3">
    <property type="entry name" value="GNAT-FAMILY ACETYLTRANSFERASE"/>
    <property type="match status" value="1"/>
</dbReference>
<dbReference type="Proteomes" id="UP001150904">
    <property type="component" value="Unassembled WGS sequence"/>
</dbReference>
<dbReference type="AlphaFoldDB" id="A0A9W9M8R2"/>
<sequence length="203" mass="23407">MDPFPLEPYRSARLLYRAPEDNPTDDAFFQALYADPSIGSMASPALQRPLSTKERKELRTKIEAMMFMSVMICIIPDEGSDKEPETIGVISLKQEAPVLAHNRTNEFGIAIARQYQDKGYGPEAISWLLDWSFLTAGLHRIELNVYEWNERAQKVYQKLGFVPEGRRRECLWKNGRWWDCIHMGILAHEWEARKKATDSSNAD</sequence>